<evidence type="ECO:0000256" key="1">
    <source>
        <dbReference type="ARBA" id="ARBA00009865"/>
    </source>
</evidence>
<evidence type="ECO:0000256" key="5">
    <source>
        <dbReference type="RuleBase" id="RU361187"/>
    </source>
</evidence>
<dbReference type="EMBL" id="CADCWM010000224">
    <property type="protein sequence ID" value="CAA9549318.1"/>
    <property type="molecule type" value="Genomic_DNA"/>
</dbReference>
<evidence type="ECO:0000256" key="3">
    <source>
        <dbReference type="ARBA" id="ARBA00023295"/>
    </source>
</evidence>
<organism evidence="7">
    <name type="scientific">uncultured Thermomicrobiales bacterium</name>
    <dbReference type="NCBI Taxonomy" id="1645740"/>
    <lineage>
        <taxon>Bacteria</taxon>
        <taxon>Pseudomonadati</taxon>
        <taxon>Thermomicrobiota</taxon>
        <taxon>Thermomicrobia</taxon>
        <taxon>Thermomicrobiales</taxon>
        <taxon>environmental samples</taxon>
    </lineage>
</organism>
<sequence>GSAWRLGGSVFRRPPRWARGALWAPELTRLNGRYAVFYSAMPRRRGSWYCLGVATAPAVTGPYRDRGRPLRCGRYGSIDPHVVRDERGRLQLLWKEDGNQFRRPTRILAQRMSEDGRRLRGRPRELLRNRSRWERRVVEAPTVVRNDGYFYLFYSANLCCTEDCAYAVGVARSRRLLGPWRRHPGNPILRNGNGWRCPGHASLVPDPAGGYKALFHAYREKAGLLIGRQLLIDRVTFGADGWPRIGTGIPAPVAPGAASTAFTDEFTGPALAAEWEWLVERVPGIRVGGGLRLRGARPSGRRVDAGVLSRRLGTDLYSATAVVDHAGLRGRALAGLAAYGNRSVAIGVAVGARRLVVWQRRRGRYRVLAQTIPPAGPLTHLRLTAHYRTMRFEFSGDGSNWNPVGRERRTPIEESARLALTVGGARGAVGAFRRASLSDDVAP</sequence>
<keyword evidence="3 5" id="KW-0326">Glycosidase</keyword>
<dbReference type="GO" id="GO:0005975">
    <property type="term" value="P:carbohydrate metabolic process"/>
    <property type="evidence" value="ECO:0007669"/>
    <property type="project" value="InterPro"/>
</dbReference>
<evidence type="ECO:0000313" key="7">
    <source>
        <dbReference type="EMBL" id="CAA9549318.1"/>
    </source>
</evidence>
<gene>
    <name evidence="7" type="ORF">AVDCRST_MAG88-649</name>
</gene>
<dbReference type="InterPro" id="IPR023296">
    <property type="entry name" value="Glyco_hydro_beta-prop_sf"/>
</dbReference>
<dbReference type="PANTHER" id="PTHR42812">
    <property type="entry name" value="BETA-XYLOSIDASE"/>
    <property type="match status" value="1"/>
</dbReference>
<feature type="non-terminal residue" evidence="7">
    <location>
        <position position="1"/>
    </location>
</feature>
<dbReference type="Gene3D" id="2.60.120.200">
    <property type="match status" value="1"/>
</dbReference>
<comment type="similarity">
    <text evidence="1 5">Belongs to the glycosyl hydrolase 43 family.</text>
</comment>
<proteinExistence type="inferred from homology"/>
<feature type="domain" description="Beta-xylosidase C-terminal Concanavalin A-like" evidence="6">
    <location>
        <begin position="263"/>
        <end position="407"/>
    </location>
</feature>
<dbReference type="CDD" id="cd08999">
    <property type="entry name" value="GH43_ABN-like"/>
    <property type="match status" value="1"/>
</dbReference>
<dbReference type="Pfam" id="PF04616">
    <property type="entry name" value="Glyco_hydro_43"/>
    <property type="match status" value="1"/>
</dbReference>
<name>A0A6J4UGW5_9BACT</name>
<dbReference type="PANTHER" id="PTHR42812:SF5">
    <property type="entry name" value="ENDO-ARABINASE"/>
    <property type="match status" value="1"/>
</dbReference>
<reference evidence="7" key="1">
    <citation type="submission" date="2020-02" db="EMBL/GenBank/DDBJ databases">
        <authorList>
            <person name="Meier V. D."/>
        </authorList>
    </citation>
    <scope>NUCLEOTIDE SEQUENCE</scope>
    <source>
        <strain evidence="7">AVDCRST_MAG88</strain>
    </source>
</reference>
<keyword evidence="2 5" id="KW-0378">Hydrolase</keyword>
<dbReference type="SUPFAM" id="SSF75005">
    <property type="entry name" value="Arabinanase/levansucrase/invertase"/>
    <property type="match status" value="1"/>
</dbReference>
<dbReference type="GO" id="GO:0004553">
    <property type="term" value="F:hydrolase activity, hydrolyzing O-glycosyl compounds"/>
    <property type="evidence" value="ECO:0007669"/>
    <property type="project" value="InterPro"/>
</dbReference>
<protein>
    <submittedName>
        <fullName evidence="7">GH43_8 / GH43_30 / GH43_3 / GH43 / GH43_ 31 / GH43_33 / GH43_5 / GH43_9 / GH43_11 / GH43_12</fullName>
    </submittedName>
</protein>
<dbReference type="Pfam" id="PF17851">
    <property type="entry name" value="GH43_C2"/>
    <property type="match status" value="1"/>
</dbReference>
<dbReference type="AlphaFoldDB" id="A0A6J4UGW5"/>
<dbReference type="InterPro" id="IPR006710">
    <property type="entry name" value="Glyco_hydro_43"/>
</dbReference>
<dbReference type="InterPro" id="IPR041542">
    <property type="entry name" value="GH43_C2"/>
</dbReference>
<evidence type="ECO:0000256" key="4">
    <source>
        <dbReference type="PIRSR" id="PIRSR606710-2"/>
    </source>
</evidence>
<dbReference type="InterPro" id="IPR051795">
    <property type="entry name" value="Glycosyl_Hydrlase_43"/>
</dbReference>
<evidence type="ECO:0000259" key="6">
    <source>
        <dbReference type="Pfam" id="PF17851"/>
    </source>
</evidence>
<evidence type="ECO:0000256" key="2">
    <source>
        <dbReference type="ARBA" id="ARBA00022801"/>
    </source>
</evidence>
<dbReference type="Gene3D" id="2.115.10.20">
    <property type="entry name" value="Glycosyl hydrolase domain, family 43"/>
    <property type="match status" value="1"/>
</dbReference>
<dbReference type="SUPFAM" id="SSF49899">
    <property type="entry name" value="Concanavalin A-like lectins/glucanases"/>
    <property type="match status" value="1"/>
</dbReference>
<dbReference type="InterPro" id="IPR013320">
    <property type="entry name" value="ConA-like_dom_sf"/>
</dbReference>
<accession>A0A6J4UGW5</accession>
<feature type="site" description="Important for catalytic activity, responsible for pKa modulation of the active site Glu and correct orientation of both the proton donor and substrate" evidence="4">
    <location>
        <position position="79"/>
    </location>
</feature>